<dbReference type="STRING" id="317010.RU96_GL000090"/>
<dbReference type="GO" id="GO:0005886">
    <property type="term" value="C:plasma membrane"/>
    <property type="evidence" value="ECO:0007669"/>
    <property type="project" value="UniProtKB-UniRule"/>
</dbReference>
<dbReference type="Proteomes" id="UP000182835">
    <property type="component" value="Unassembled WGS sequence"/>
</dbReference>
<comment type="caution">
    <text evidence="2">The sequence shown here is derived from an EMBL/GenBank/DDBJ whole genome shotgun (WGS) entry which is preliminary data.</text>
</comment>
<dbReference type="InterPro" id="IPR023896">
    <property type="entry name" value="LTA_DltD"/>
</dbReference>
<keyword evidence="1" id="KW-0472">Membrane</keyword>
<dbReference type="UniPathway" id="UPA00556"/>
<gene>
    <name evidence="2" type="ORF">RU96_GL000090</name>
</gene>
<dbReference type="PANTHER" id="PTHR40039">
    <property type="entry name" value="PROTEIN DLTD"/>
    <property type="match status" value="1"/>
</dbReference>
<dbReference type="Pfam" id="PF04914">
    <property type="entry name" value="DltD"/>
    <property type="match status" value="1"/>
</dbReference>
<sequence>MMKKKLLAIFGPLIAATVLLALFFFSPFKINDENKDLWAQASSSMSGNILRGNSIKNEAVKSGEYVPFFGSSELSRISPFHPSVLAKKYQRNYTPFLLGAPGTQSLTQYMMMQSFGNDLKDKKVVFIISPQWFVKGGIKRAYFDAYFSELQTYTWAVKLDKISETDKYLATRLLAYEKVDHDETLRLMLKEIANGKLPAAKQVDVAKFHINMLNREDELFSEIGLVSKNGQIDHQAKKLPEVYNEQKLDEQAQKIGQKATSNNDFAIENKFYSRRIKPRLKKFADSQANWDYRYSKEFSDFQLVLDQLAKENTQALFIIPPINGKWSEYTGLSQNMLQEFSKKITYQLRSQGFNHIADFTNKDHEPYFMTDTIHLGWRGWLAADQYIKPFLENTTSSPTYHLNNYFYSNGWQNQNPATIK</sequence>
<proteinExistence type="inferred from homology"/>
<comment type="pathway">
    <text evidence="1">Cell wall biogenesis; lipoteichoic acid biosynthesis.</text>
</comment>
<keyword evidence="1" id="KW-1003">Cell membrane</keyword>
<dbReference type="GO" id="GO:0070395">
    <property type="term" value="P:lipoteichoic acid biosynthetic process"/>
    <property type="evidence" value="ECO:0007669"/>
    <property type="project" value="UniProtKB-UniRule"/>
</dbReference>
<dbReference type="NCBIfam" id="TIGR04092">
    <property type="entry name" value="LTA_DltD"/>
    <property type="match status" value="1"/>
</dbReference>
<dbReference type="InterPro" id="IPR006998">
    <property type="entry name" value="DltD"/>
</dbReference>
<protein>
    <recommendedName>
        <fullName evidence="1">Protein DltD</fullName>
    </recommendedName>
</protein>
<organism evidence="2 3">
    <name type="scientific">Enterococcus canintestini</name>
    <dbReference type="NCBI Taxonomy" id="317010"/>
    <lineage>
        <taxon>Bacteria</taxon>
        <taxon>Bacillati</taxon>
        <taxon>Bacillota</taxon>
        <taxon>Bacilli</taxon>
        <taxon>Lactobacillales</taxon>
        <taxon>Enterococcaceae</taxon>
        <taxon>Enterococcus</taxon>
    </lineage>
</organism>
<reference evidence="2 3" key="1">
    <citation type="submission" date="2014-12" db="EMBL/GenBank/DDBJ databases">
        <title>Draft genome sequences of 29 type strains of Enterococci.</title>
        <authorList>
            <person name="Zhong Z."/>
            <person name="Sun Z."/>
            <person name="Liu W."/>
            <person name="Zhang W."/>
            <person name="Zhang H."/>
        </authorList>
    </citation>
    <scope>NUCLEOTIDE SEQUENCE [LARGE SCALE GENOMIC DNA]</scope>
    <source>
        <strain evidence="2 3">DSM 21207</strain>
    </source>
</reference>
<accession>A0A1L8RA50</accession>
<evidence type="ECO:0000256" key="1">
    <source>
        <dbReference type="PIRNR" id="PIRNR021438"/>
    </source>
</evidence>
<dbReference type="EMBL" id="JXKG01000001">
    <property type="protein sequence ID" value="OJG16623.1"/>
    <property type="molecule type" value="Genomic_DNA"/>
</dbReference>
<evidence type="ECO:0000313" key="2">
    <source>
        <dbReference type="EMBL" id="OJG16623.1"/>
    </source>
</evidence>
<comment type="similarity">
    <text evidence="1">Belongs to the DltD family.</text>
</comment>
<dbReference type="PIRSF" id="PIRSF021438">
    <property type="entry name" value="DltD"/>
    <property type="match status" value="1"/>
</dbReference>
<dbReference type="PANTHER" id="PTHR40039:SF1">
    <property type="entry name" value="PROTEIN DLTD"/>
    <property type="match status" value="1"/>
</dbReference>
<dbReference type="AlphaFoldDB" id="A0A1L8RA50"/>
<name>A0A1L8RA50_9ENTE</name>
<evidence type="ECO:0000313" key="3">
    <source>
        <dbReference type="Proteomes" id="UP000182835"/>
    </source>
</evidence>